<evidence type="ECO:0000313" key="2">
    <source>
        <dbReference type="Proteomes" id="UP000256269"/>
    </source>
</evidence>
<dbReference type="EMBL" id="QUNO01000009">
    <property type="protein sequence ID" value="REH43493.1"/>
    <property type="molecule type" value="Genomic_DNA"/>
</dbReference>
<keyword evidence="1" id="KW-0378">Hydrolase</keyword>
<dbReference type="SUPFAM" id="SSF54637">
    <property type="entry name" value="Thioesterase/thiol ester dehydrase-isomerase"/>
    <property type="match status" value="1"/>
</dbReference>
<organism evidence="1 2">
    <name type="scientific">Kutzneria buriramensis</name>
    <dbReference type="NCBI Taxonomy" id="1045776"/>
    <lineage>
        <taxon>Bacteria</taxon>
        <taxon>Bacillati</taxon>
        <taxon>Actinomycetota</taxon>
        <taxon>Actinomycetes</taxon>
        <taxon>Pseudonocardiales</taxon>
        <taxon>Pseudonocardiaceae</taxon>
        <taxon>Kutzneria</taxon>
    </lineage>
</organism>
<dbReference type="CDD" id="cd00586">
    <property type="entry name" value="4HBT"/>
    <property type="match status" value="1"/>
</dbReference>
<dbReference type="GO" id="GO:0047617">
    <property type="term" value="F:fatty acyl-CoA hydrolase activity"/>
    <property type="evidence" value="ECO:0007669"/>
    <property type="project" value="TreeGrafter"/>
</dbReference>
<sequence>MARHVYRCPLRWADMDVYGIVNNVVFLRYLEEARVDFIYLMAPADGDAFFRDGSVVVRHEIDYKWRLVHRLAPVDIEMWVTRLETATVSIGYTVRDDDHVYATARTVMAPFDYVKNRPRRLTDAETAFFEKYLEEG</sequence>
<dbReference type="Proteomes" id="UP000256269">
    <property type="component" value="Unassembled WGS sequence"/>
</dbReference>
<comment type="caution">
    <text evidence="1">The sequence shown here is derived from an EMBL/GenBank/DDBJ whole genome shotgun (WGS) entry which is preliminary data.</text>
</comment>
<reference evidence="1 2" key="1">
    <citation type="submission" date="2018-08" db="EMBL/GenBank/DDBJ databases">
        <title>Genomic Encyclopedia of Archaeal and Bacterial Type Strains, Phase II (KMG-II): from individual species to whole genera.</title>
        <authorList>
            <person name="Goeker M."/>
        </authorList>
    </citation>
    <scope>NUCLEOTIDE SEQUENCE [LARGE SCALE GENOMIC DNA]</scope>
    <source>
        <strain evidence="1 2">DSM 45791</strain>
    </source>
</reference>
<dbReference type="PANTHER" id="PTHR31793">
    <property type="entry name" value="4-HYDROXYBENZOYL-COA THIOESTERASE FAMILY MEMBER"/>
    <property type="match status" value="1"/>
</dbReference>
<name>A0A3E0HEA9_9PSEU</name>
<evidence type="ECO:0000313" key="1">
    <source>
        <dbReference type="EMBL" id="REH43493.1"/>
    </source>
</evidence>
<gene>
    <name evidence="1" type="ORF">BCF44_10936</name>
</gene>
<dbReference type="RefSeq" id="WP_211353226.1">
    <property type="nucleotide sequence ID" value="NZ_CP144375.1"/>
</dbReference>
<keyword evidence="2" id="KW-1185">Reference proteome</keyword>
<dbReference type="PANTHER" id="PTHR31793:SF24">
    <property type="entry name" value="LONG-CHAIN ACYL-COA THIOESTERASE FADM"/>
    <property type="match status" value="1"/>
</dbReference>
<accession>A0A3E0HEA9</accession>
<dbReference type="Pfam" id="PF13279">
    <property type="entry name" value="4HBT_2"/>
    <property type="match status" value="1"/>
</dbReference>
<dbReference type="Gene3D" id="3.10.129.10">
    <property type="entry name" value="Hotdog Thioesterase"/>
    <property type="match status" value="1"/>
</dbReference>
<proteinExistence type="predicted"/>
<protein>
    <submittedName>
        <fullName evidence="1">Acyl-CoA thioester hydrolase</fullName>
    </submittedName>
</protein>
<dbReference type="AlphaFoldDB" id="A0A3E0HEA9"/>
<dbReference type="InterPro" id="IPR029069">
    <property type="entry name" value="HotDog_dom_sf"/>
</dbReference>
<dbReference type="InterPro" id="IPR050563">
    <property type="entry name" value="4-hydroxybenzoyl-CoA_TE"/>
</dbReference>